<dbReference type="RefSeq" id="WP_196200852.1">
    <property type="nucleotide sequence ID" value="NZ_JADPUN010000108.1"/>
</dbReference>
<evidence type="ECO:0000313" key="3">
    <source>
        <dbReference type="Proteomes" id="UP000638560"/>
    </source>
</evidence>
<accession>A0ABS0GT61</accession>
<proteinExistence type="predicted"/>
<dbReference type="EMBL" id="JADPUN010000108">
    <property type="protein sequence ID" value="MBF9129188.1"/>
    <property type="molecule type" value="Genomic_DNA"/>
</dbReference>
<gene>
    <name evidence="2" type="ORF">I0C86_09385</name>
</gene>
<feature type="compositionally biased region" description="Acidic residues" evidence="1">
    <location>
        <begin position="1"/>
        <end position="17"/>
    </location>
</feature>
<keyword evidence="3" id="KW-1185">Reference proteome</keyword>
<organism evidence="2 3">
    <name type="scientific">Plantactinospora alkalitolerans</name>
    <dbReference type="NCBI Taxonomy" id="2789879"/>
    <lineage>
        <taxon>Bacteria</taxon>
        <taxon>Bacillati</taxon>
        <taxon>Actinomycetota</taxon>
        <taxon>Actinomycetes</taxon>
        <taxon>Micromonosporales</taxon>
        <taxon>Micromonosporaceae</taxon>
        <taxon>Plantactinospora</taxon>
    </lineage>
</organism>
<dbReference type="Proteomes" id="UP000638560">
    <property type="component" value="Unassembled WGS sequence"/>
</dbReference>
<evidence type="ECO:0000256" key="1">
    <source>
        <dbReference type="SAM" id="MobiDB-lite"/>
    </source>
</evidence>
<evidence type="ECO:0000313" key="2">
    <source>
        <dbReference type="EMBL" id="MBF9129188.1"/>
    </source>
</evidence>
<name>A0ABS0GT61_9ACTN</name>
<sequence length="54" mass="5961">MLDTLETETETETEAEAEAAIGQPVMDAARERVPPNSPTRHARASAPNLMLQRR</sequence>
<reference evidence="2 3" key="1">
    <citation type="submission" date="2020-11" db="EMBL/GenBank/DDBJ databases">
        <title>A novel isolate from a Black sea contaminated sediment with potential to produce alkanes: Plantactinospora alkalitolerans sp. nov.</title>
        <authorList>
            <person name="Carro L."/>
            <person name="Veyisoglu A."/>
            <person name="Guven K."/>
            <person name="Schumann P."/>
            <person name="Klenk H.-P."/>
            <person name="Sahin N."/>
        </authorList>
    </citation>
    <scope>NUCLEOTIDE SEQUENCE [LARGE SCALE GENOMIC DNA]</scope>
    <source>
        <strain evidence="2 3">S1510</strain>
    </source>
</reference>
<feature type="region of interest" description="Disordered" evidence="1">
    <location>
        <begin position="1"/>
        <end position="54"/>
    </location>
</feature>
<protein>
    <submittedName>
        <fullName evidence="2">Uncharacterized protein</fullName>
    </submittedName>
</protein>
<comment type="caution">
    <text evidence="2">The sequence shown here is derived from an EMBL/GenBank/DDBJ whole genome shotgun (WGS) entry which is preliminary data.</text>
</comment>